<name>A0A0A9EQM1_ARUDO</name>
<reference evidence="1" key="1">
    <citation type="submission" date="2014-09" db="EMBL/GenBank/DDBJ databases">
        <authorList>
            <person name="Magalhaes I.L.F."/>
            <person name="Oliveira U."/>
            <person name="Santos F.R."/>
            <person name="Vidigal T.H.D.A."/>
            <person name="Brescovit A.D."/>
            <person name="Santos A.J."/>
        </authorList>
    </citation>
    <scope>NUCLEOTIDE SEQUENCE</scope>
    <source>
        <tissue evidence="1">Shoot tissue taken approximately 20 cm above the soil surface</tissue>
    </source>
</reference>
<sequence>MQPGAGNLASDVEAFHVRLPLQPSPDTTAHVVSCRDDGDGLPCDVQAVLQALGCDVGEMSKDLVSRSVADIQEDVVLSSLL</sequence>
<reference evidence="1" key="2">
    <citation type="journal article" date="2015" name="Data Brief">
        <title>Shoot transcriptome of the giant reed, Arundo donax.</title>
        <authorList>
            <person name="Barrero R.A."/>
            <person name="Guerrero F.D."/>
            <person name="Moolhuijzen P."/>
            <person name="Goolsby J.A."/>
            <person name="Tidwell J."/>
            <person name="Bellgard S.E."/>
            <person name="Bellgard M.I."/>
        </authorList>
    </citation>
    <scope>NUCLEOTIDE SEQUENCE</scope>
    <source>
        <tissue evidence="1">Shoot tissue taken approximately 20 cm above the soil surface</tissue>
    </source>
</reference>
<protein>
    <submittedName>
        <fullName evidence="1">Similar to AO (L-ASPARTATE OXIDASE)</fullName>
    </submittedName>
</protein>
<accession>A0A0A9EQM1</accession>
<organism evidence="1">
    <name type="scientific">Arundo donax</name>
    <name type="common">Giant reed</name>
    <name type="synonym">Donax arundinaceus</name>
    <dbReference type="NCBI Taxonomy" id="35708"/>
    <lineage>
        <taxon>Eukaryota</taxon>
        <taxon>Viridiplantae</taxon>
        <taxon>Streptophyta</taxon>
        <taxon>Embryophyta</taxon>
        <taxon>Tracheophyta</taxon>
        <taxon>Spermatophyta</taxon>
        <taxon>Magnoliopsida</taxon>
        <taxon>Liliopsida</taxon>
        <taxon>Poales</taxon>
        <taxon>Poaceae</taxon>
        <taxon>PACMAD clade</taxon>
        <taxon>Arundinoideae</taxon>
        <taxon>Arundineae</taxon>
        <taxon>Arundo</taxon>
    </lineage>
</organism>
<evidence type="ECO:0000313" key="1">
    <source>
        <dbReference type="EMBL" id="JAE00136.1"/>
    </source>
</evidence>
<dbReference type="EMBL" id="GBRH01197760">
    <property type="protein sequence ID" value="JAE00136.1"/>
    <property type="molecule type" value="Transcribed_RNA"/>
</dbReference>
<proteinExistence type="predicted"/>
<dbReference type="AlphaFoldDB" id="A0A0A9EQM1"/>